<dbReference type="RefSeq" id="XP_007711252.1">
    <property type="nucleotide sequence ID" value="XM_007713062.1"/>
</dbReference>
<gene>
    <name evidence="1" type="ORF">COCCADRAFT_93378</name>
</gene>
<proteinExistence type="predicted"/>
<dbReference type="Proteomes" id="UP000053841">
    <property type="component" value="Unassembled WGS sequence"/>
</dbReference>
<name>W6YG39_COCC2</name>
<dbReference type="AlphaFoldDB" id="W6YG39"/>
<dbReference type="KEGG" id="bze:COCCADRAFT_93378"/>
<dbReference type="GeneID" id="19153559"/>
<organism evidence="1 2">
    <name type="scientific">Cochliobolus carbonum (strain 26-R-13)</name>
    <name type="common">Maize leaf spot fungus</name>
    <name type="synonym">Bipolaris zeicola</name>
    <dbReference type="NCBI Taxonomy" id="930089"/>
    <lineage>
        <taxon>Eukaryota</taxon>
        <taxon>Fungi</taxon>
        <taxon>Dikarya</taxon>
        <taxon>Ascomycota</taxon>
        <taxon>Pezizomycotina</taxon>
        <taxon>Dothideomycetes</taxon>
        <taxon>Pleosporomycetidae</taxon>
        <taxon>Pleosporales</taxon>
        <taxon>Pleosporineae</taxon>
        <taxon>Pleosporaceae</taxon>
        <taxon>Bipolaris</taxon>
    </lineage>
</organism>
<accession>W6YG39</accession>
<dbReference type="HOGENOM" id="CLU_2811974_0_0_1"/>
<dbReference type="EMBL" id="KI964591">
    <property type="protein sequence ID" value="EUC34439.1"/>
    <property type="molecule type" value="Genomic_DNA"/>
</dbReference>
<reference evidence="1 2" key="1">
    <citation type="journal article" date="2013" name="PLoS Genet.">
        <title>Comparative genome structure, secondary metabolite, and effector coding capacity across Cochliobolus pathogens.</title>
        <authorList>
            <person name="Condon B.J."/>
            <person name="Leng Y."/>
            <person name="Wu D."/>
            <person name="Bushley K.E."/>
            <person name="Ohm R.A."/>
            <person name="Otillar R."/>
            <person name="Martin J."/>
            <person name="Schackwitz W."/>
            <person name="Grimwood J."/>
            <person name="MohdZainudin N."/>
            <person name="Xue C."/>
            <person name="Wang R."/>
            <person name="Manning V.A."/>
            <person name="Dhillon B."/>
            <person name="Tu Z.J."/>
            <person name="Steffenson B.J."/>
            <person name="Salamov A."/>
            <person name="Sun H."/>
            <person name="Lowry S."/>
            <person name="LaButti K."/>
            <person name="Han J."/>
            <person name="Copeland A."/>
            <person name="Lindquist E."/>
            <person name="Barry K."/>
            <person name="Schmutz J."/>
            <person name="Baker S.E."/>
            <person name="Ciuffetti L.M."/>
            <person name="Grigoriev I.V."/>
            <person name="Zhong S."/>
            <person name="Turgeon B.G."/>
        </authorList>
    </citation>
    <scope>NUCLEOTIDE SEQUENCE [LARGE SCALE GENOMIC DNA]</scope>
    <source>
        <strain evidence="1 2">26-R-13</strain>
    </source>
</reference>
<protein>
    <submittedName>
        <fullName evidence="1">Uncharacterized protein</fullName>
    </submittedName>
</protein>
<evidence type="ECO:0000313" key="2">
    <source>
        <dbReference type="Proteomes" id="UP000053841"/>
    </source>
</evidence>
<evidence type="ECO:0000313" key="1">
    <source>
        <dbReference type="EMBL" id="EUC34439.1"/>
    </source>
</evidence>
<keyword evidence="2" id="KW-1185">Reference proteome</keyword>
<sequence>MWGELINQGLEKNRCVGGCVYASIDVCGECQRQRPSISCWAKLTAKNEAGLSCKHPSATSIWRLALA</sequence>